<dbReference type="GO" id="GO:0046872">
    <property type="term" value="F:metal ion binding"/>
    <property type="evidence" value="ECO:0007669"/>
    <property type="project" value="UniProtKB-KW"/>
</dbReference>
<evidence type="ECO:0000313" key="22">
    <source>
        <dbReference type="EMBL" id="TQN42557.1"/>
    </source>
</evidence>
<keyword evidence="10 19" id="KW-0812">Transmembrane</keyword>
<dbReference type="InterPro" id="IPR023615">
    <property type="entry name" value="Cyt_c_Oxase_su1_BS"/>
</dbReference>
<dbReference type="EC" id="7.1.1.9" evidence="4 20"/>
<evidence type="ECO:0000256" key="8">
    <source>
        <dbReference type="ARBA" id="ARBA00022617"/>
    </source>
</evidence>
<keyword evidence="15 20" id="KW-0408">Iron</keyword>
<evidence type="ECO:0000256" key="17">
    <source>
        <dbReference type="ARBA" id="ARBA00023136"/>
    </source>
</evidence>
<feature type="transmembrane region" description="Helical" evidence="20">
    <location>
        <begin position="40"/>
        <end position="60"/>
    </location>
</feature>
<evidence type="ECO:0000256" key="9">
    <source>
        <dbReference type="ARBA" id="ARBA00022660"/>
    </source>
</evidence>
<keyword evidence="11 20" id="KW-0479">Metal-binding</keyword>
<evidence type="ECO:0000256" key="15">
    <source>
        <dbReference type="ARBA" id="ARBA00023004"/>
    </source>
</evidence>
<dbReference type="GO" id="GO:0005886">
    <property type="term" value="C:plasma membrane"/>
    <property type="evidence" value="ECO:0007669"/>
    <property type="project" value="UniProtKB-SubCell"/>
</dbReference>
<evidence type="ECO:0000256" key="20">
    <source>
        <dbReference type="RuleBase" id="RU363061"/>
    </source>
</evidence>
<dbReference type="EMBL" id="VFQE01000001">
    <property type="protein sequence ID" value="TQN42557.1"/>
    <property type="molecule type" value="Genomic_DNA"/>
</dbReference>
<dbReference type="UniPathway" id="UPA00705"/>
<comment type="pathway">
    <text evidence="2 20">Energy metabolism; oxidative phosphorylation.</text>
</comment>
<evidence type="ECO:0000256" key="11">
    <source>
        <dbReference type="ARBA" id="ARBA00022723"/>
    </source>
</evidence>
<evidence type="ECO:0000256" key="6">
    <source>
        <dbReference type="ARBA" id="ARBA00022448"/>
    </source>
</evidence>
<evidence type="ECO:0000256" key="3">
    <source>
        <dbReference type="ARBA" id="ARBA00009578"/>
    </source>
</evidence>
<dbReference type="GO" id="GO:0020037">
    <property type="term" value="F:heme binding"/>
    <property type="evidence" value="ECO:0007669"/>
    <property type="project" value="InterPro"/>
</dbReference>
<gene>
    <name evidence="22" type="ORF">FHU33_1961</name>
</gene>
<feature type="transmembrane region" description="Helical" evidence="20">
    <location>
        <begin position="588"/>
        <end position="605"/>
    </location>
</feature>
<feature type="transmembrane region" description="Helical" evidence="20">
    <location>
        <begin position="431"/>
        <end position="453"/>
    </location>
</feature>
<feature type="transmembrane region" description="Helical" evidence="20">
    <location>
        <begin position="289"/>
        <end position="309"/>
    </location>
</feature>
<evidence type="ECO:0000256" key="5">
    <source>
        <dbReference type="ARBA" id="ARBA00015947"/>
    </source>
</evidence>
<dbReference type="PANTHER" id="PTHR10422">
    <property type="entry name" value="CYTOCHROME C OXIDASE SUBUNIT 1"/>
    <property type="match status" value="1"/>
</dbReference>
<evidence type="ECO:0000256" key="1">
    <source>
        <dbReference type="ARBA" id="ARBA00004651"/>
    </source>
</evidence>
<evidence type="ECO:0000256" key="2">
    <source>
        <dbReference type="ARBA" id="ARBA00004673"/>
    </source>
</evidence>
<evidence type="ECO:0000256" key="4">
    <source>
        <dbReference type="ARBA" id="ARBA00012949"/>
    </source>
</evidence>
<feature type="transmembrane region" description="Helical" evidence="20">
    <location>
        <begin position="473"/>
        <end position="494"/>
    </location>
</feature>
<evidence type="ECO:0000256" key="18">
    <source>
        <dbReference type="ARBA" id="ARBA00047816"/>
    </source>
</evidence>
<sequence>MTLLRDRPGTEDPLAEAWATPRGLAGSLTALNHKQVAQRFLITAFVFFALGGIQSLFMRWQLGSAESTFLDAQTYNELFTMHGTTMMFLFAVPVGEAFAMYVLPLMLGTRDLPFPRLTAFGYYIYVLGGIFLYASFFFGEVPDGGWFSYVPLTNGEYSPSSSIDFWLLGVTFVEIATIGGAIELVVLILRNRAPGMKISRMPLLAWNVLVTGVSIIFAFPPLVVASVLLELDRTVGTHFYDPATGGDALLWQHLFWFFGHPEVYIILLPGLGIVSTIVPVLARTRIVGYSLIAVSTVAIGILGFGVWVHHMFTTGLPQLGLAFFSLASLFIPIPSAIQISAWIATLWQGRVVWKTPLLYVVGFVVIFVAGGVTGVMVASVPFDQQAHDTYFVVAHFHYVLIGGMLFPVLAGLYFWFPKITGRLLSERSGKLSFWLTFVGFNLTFFPLHITGLQGMPRRVYTYAENTGWEPTQALSTIGSIVLTTGLLVTLGNVISSARYGEGAGDDPWGGETLDWWVSSPPPAYNFRAIPEVAGRSPLWDTQPFQPRYDPSTWQEELLEPPGQVRQTVLTSLLDAAPEEVVTLPKQSWWPLLMAAFLVLALGGVLVSVYPLSLAGLLGSVCVGIAWTWSREDGS</sequence>
<accession>A0A543PER7</accession>
<dbReference type="PROSITE" id="PS50855">
    <property type="entry name" value="COX1"/>
    <property type="match status" value="1"/>
</dbReference>
<dbReference type="NCBIfam" id="TIGR02891">
    <property type="entry name" value="CtaD_CoxA"/>
    <property type="match status" value="1"/>
</dbReference>
<feature type="transmembrane region" description="Helical" evidence="20">
    <location>
        <begin position="357"/>
        <end position="378"/>
    </location>
</feature>
<keyword evidence="8 19" id="KW-0349">Heme</keyword>
<evidence type="ECO:0000313" key="23">
    <source>
        <dbReference type="Proteomes" id="UP000319865"/>
    </source>
</evidence>
<comment type="subcellular location">
    <subcellularLocation>
        <location evidence="1 20">Cell membrane</location>
        <topology evidence="1 20">Multi-pass membrane protein</topology>
    </subcellularLocation>
</comment>
<feature type="transmembrane region" description="Helical" evidence="20">
    <location>
        <begin position="201"/>
        <end position="229"/>
    </location>
</feature>
<keyword evidence="16 20" id="KW-0186">Copper</keyword>
<dbReference type="Proteomes" id="UP000319865">
    <property type="component" value="Unassembled WGS sequence"/>
</dbReference>
<dbReference type="InterPro" id="IPR014241">
    <property type="entry name" value="Cyt_c_oxidase_su1_bac"/>
</dbReference>
<evidence type="ECO:0000256" key="10">
    <source>
        <dbReference type="ARBA" id="ARBA00022692"/>
    </source>
</evidence>
<dbReference type="GO" id="GO:0004129">
    <property type="term" value="F:cytochrome-c oxidase activity"/>
    <property type="evidence" value="ECO:0007669"/>
    <property type="project" value="UniProtKB-EC"/>
</dbReference>
<dbReference type="PROSITE" id="PS00077">
    <property type="entry name" value="COX1_CUB"/>
    <property type="match status" value="1"/>
</dbReference>
<dbReference type="Gene3D" id="1.20.210.10">
    <property type="entry name" value="Cytochrome c oxidase-like, subunit I domain"/>
    <property type="match status" value="1"/>
</dbReference>
<feature type="transmembrane region" description="Helical" evidence="20">
    <location>
        <begin position="86"/>
        <end position="107"/>
    </location>
</feature>
<dbReference type="PRINTS" id="PR01165">
    <property type="entry name" value="CYCOXIDASEI"/>
</dbReference>
<keyword evidence="9 19" id="KW-0679">Respiratory chain</keyword>
<organism evidence="22 23">
    <name type="scientific">Blastococcus colisei</name>
    <dbReference type="NCBI Taxonomy" id="1564162"/>
    <lineage>
        <taxon>Bacteria</taxon>
        <taxon>Bacillati</taxon>
        <taxon>Actinomycetota</taxon>
        <taxon>Actinomycetes</taxon>
        <taxon>Geodermatophilales</taxon>
        <taxon>Geodermatophilaceae</taxon>
        <taxon>Blastococcus</taxon>
    </lineage>
</organism>
<keyword evidence="7 20" id="KW-1003">Cell membrane</keyword>
<dbReference type="InterPro" id="IPR023616">
    <property type="entry name" value="Cyt_c_oxase-like_su1_dom"/>
</dbReference>
<dbReference type="SUPFAM" id="SSF81442">
    <property type="entry name" value="Cytochrome c oxidase subunit I-like"/>
    <property type="match status" value="1"/>
</dbReference>
<evidence type="ECO:0000256" key="12">
    <source>
        <dbReference type="ARBA" id="ARBA00022967"/>
    </source>
</evidence>
<comment type="caution">
    <text evidence="22">The sequence shown here is derived from an EMBL/GenBank/DDBJ whole genome shotgun (WGS) entry which is preliminary data.</text>
</comment>
<feature type="domain" description="Cytochrome oxidase subunit I profile" evidence="21">
    <location>
        <begin position="18"/>
        <end position="533"/>
    </location>
</feature>
<comment type="catalytic activity">
    <reaction evidence="18 20">
        <text>4 Fe(II)-[cytochrome c] + O2 + 8 H(+)(in) = 4 Fe(III)-[cytochrome c] + 2 H2O + 4 H(+)(out)</text>
        <dbReference type="Rhea" id="RHEA:11436"/>
        <dbReference type="Rhea" id="RHEA-COMP:10350"/>
        <dbReference type="Rhea" id="RHEA-COMP:14399"/>
        <dbReference type="ChEBI" id="CHEBI:15377"/>
        <dbReference type="ChEBI" id="CHEBI:15378"/>
        <dbReference type="ChEBI" id="CHEBI:15379"/>
        <dbReference type="ChEBI" id="CHEBI:29033"/>
        <dbReference type="ChEBI" id="CHEBI:29034"/>
        <dbReference type="EC" id="7.1.1.9"/>
    </reaction>
</comment>
<dbReference type="InterPro" id="IPR000883">
    <property type="entry name" value="Cyt_C_Oxase_1"/>
</dbReference>
<feature type="transmembrane region" description="Helical" evidence="20">
    <location>
        <begin position="263"/>
        <end position="282"/>
    </location>
</feature>
<evidence type="ECO:0000259" key="21">
    <source>
        <dbReference type="PROSITE" id="PS50855"/>
    </source>
</evidence>
<keyword evidence="14 20" id="KW-1133">Transmembrane helix</keyword>
<evidence type="ECO:0000256" key="16">
    <source>
        <dbReference type="ARBA" id="ARBA00023008"/>
    </source>
</evidence>
<comment type="similarity">
    <text evidence="3 19">Belongs to the heme-copper respiratory oxidase family.</text>
</comment>
<keyword evidence="23" id="KW-1185">Reference proteome</keyword>
<proteinExistence type="inferred from homology"/>
<dbReference type="GO" id="GO:0022904">
    <property type="term" value="P:respiratory electron transport chain"/>
    <property type="evidence" value="ECO:0007669"/>
    <property type="project" value="TreeGrafter"/>
</dbReference>
<protein>
    <recommendedName>
        <fullName evidence="5 20">Cytochrome c oxidase subunit 1</fullName>
        <ecNumber evidence="4 20">7.1.1.9</ecNumber>
    </recommendedName>
</protein>
<reference evidence="22 23" key="1">
    <citation type="submission" date="2019-06" db="EMBL/GenBank/DDBJ databases">
        <title>Sequencing the genomes of 1000 actinobacteria strains.</title>
        <authorList>
            <person name="Klenk H.-P."/>
        </authorList>
    </citation>
    <scope>NUCLEOTIDE SEQUENCE [LARGE SCALE GENOMIC DNA]</scope>
    <source>
        <strain evidence="22 23">DSM 46837</strain>
    </source>
</reference>
<feature type="transmembrane region" description="Helical" evidence="20">
    <location>
        <begin position="119"/>
        <end position="138"/>
    </location>
</feature>
<dbReference type="FunFam" id="1.20.210.10:FF:000006">
    <property type="entry name" value="Cytochrome c oxidase subunit 1"/>
    <property type="match status" value="1"/>
</dbReference>
<dbReference type="AlphaFoldDB" id="A0A543PER7"/>
<keyword evidence="17 20" id="KW-0472">Membrane</keyword>
<evidence type="ECO:0000256" key="7">
    <source>
        <dbReference type="ARBA" id="ARBA00022475"/>
    </source>
</evidence>
<feature type="transmembrane region" description="Helical" evidence="20">
    <location>
        <begin position="321"/>
        <end position="345"/>
    </location>
</feature>
<feature type="transmembrane region" description="Helical" evidence="20">
    <location>
        <begin position="165"/>
        <end position="189"/>
    </location>
</feature>
<dbReference type="GO" id="GO:0015990">
    <property type="term" value="P:electron transport coupled proton transport"/>
    <property type="evidence" value="ECO:0007669"/>
    <property type="project" value="InterPro"/>
</dbReference>
<keyword evidence="6 19" id="KW-0813">Transport</keyword>
<keyword evidence="12" id="KW-1278">Translocase</keyword>
<dbReference type="OrthoDB" id="9803294at2"/>
<feature type="transmembrane region" description="Helical" evidence="20">
    <location>
        <begin position="390"/>
        <end position="416"/>
    </location>
</feature>
<evidence type="ECO:0000256" key="13">
    <source>
        <dbReference type="ARBA" id="ARBA00022982"/>
    </source>
</evidence>
<dbReference type="InterPro" id="IPR036927">
    <property type="entry name" value="Cyt_c_oxase-like_su1_sf"/>
</dbReference>
<dbReference type="Pfam" id="PF00115">
    <property type="entry name" value="COX1"/>
    <property type="match status" value="1"/>
</dbReference>
<dbReference type="RefSeq" id="WP_142025172.1">
    <property type="nucleotide sequence ID" value="NZ_VFQE01000001.1"/>
</dbReference>
<dbReference type="PANTHER" id="PTHR10422:SF35">
    <property type="entry name" value="CYTOCHROME BO(3) UBIQUINOL OXIDASE SUBUNIT 1"/>
    <property type="match status" value="1"/>
</dbReference>
<evidence type="ECO:0000256" key="19">
    <source>
        <dbReference type="RuleBase" id="RU000370"/>
    </source>
</evidence>
<comment type="function">
    <text evidence="20">Cytochrome c oxidase is the component of the respiratory chain that catalyzes the reduction of oxygen to water. Subunits 1-3 form the functional core of the enzyme complex. CO I is the catalytic subunit of the enzyme. Electrons originating in cytochrome c are transferred via the copper A center of subunit 2 and heme A of subunit 1 to the bimetallic center formed by heme A3 and copper B.</text>
</comment>
<keyword evidence="13 19" id="KW-0249">Electron transport</keyword>
<evidence type="ECO:0000256" key="14">
    <source>
        <dbReference type="ARBA" id="ARBA00022989"/>
    </source>
</evidence>
<name>A0A543PER7_9ACTN</name>
<dbReference type="GO" id="GO:0006119">
    <property type="term" value="P:oxidative phosphorylation"/>
    <property type="evidence" value="ECO:0007669"/>
    <property type="project" value="UniProtKB-UniPathway"/>
</dbReference>